<dbReference type="SUPFAM" id="SSF53448">
    <property type="entry name" value="Nucleotide-diphospho-sugar transferases"/>
    <property type="match status" value="1"/>
</dbReference>
<accession>A0ABD6BDZ1</accession>
<dbReference type="AlphaFoldDB" id="A0ABD6BDZ1"/>
<dbReference type="GO" id="GO:0016757">
    <property type="term" value="F:glycosyltransferase activity"/>
    <property type="evidence" value="ECO:0007669"/>
    <property type="project" value="UniProtKB-KW"/>
</dbReference>
<dbReference type="RefSeq" id="WP_390285135.1">
    <property type="nucleotide sequence ID" value="NZ_JBHUDI010000003.1"/>
</dbReference>
<dbReference type="CDD" id="cd00761">
    <property type="entry name" value="Glyco_tranf_GTA_type"/>
    <property type="match status" value="1"/>
</dbReference>
<dbReference type="Pfam" id="PF00535">
    <property type="entry name" value="Glycos_transf_2"/>
    <property type="match status" value="1"/>
</dbReference>
<feature type="domain" description="Glycosyltransferase 2-like" evidence="1">
    <location>
        <begin position="10"/>
        <end position="97"/>
    </location>
</feature>
<protein>
    <submittedName>
        <fullName evidence="2">Glycosyltransferase family 2 protein</fullName>
        <ecNumber evidence="2">2.4.-.-</ecNumber>
    </submittedName>
</protein>
<keyword evidence="3" id="KW-1185">Reference proteome</keyword>
<gene>
    <name evidence="2" type="ORF">ACFR99_05505</name>
</gene>
<sequence>MSDPAVALGVKVFNRTEKLEALLESVPADEYETVYVADDGQTEERTHLYERSWPFDLELIDLPYDAGLGVGRNAIVDALSEDYLTVVDSDHEVPTNVGVLARQLEARPEFGGISGLLLEDGRIQGLCHDLFEEGDVLIRDTGSKTAAMVAGYPLVEFDFVPNVVTLRRDCLEELAWDENYVIGREHLDFFVGHWQGTDWRFGTCPAVLFPHRPGGGSEYDSNRLDRSKLLASKSYFREKWGYEQVVAREFWLGNQSVDKPLAILDSDVPVPTWLGAKVMDLRDARLRLEAATASASGSLRTVMRR</sequence>
<dbReference type="EMBL" id="JBHUDI010000003">
    <property type="protein sequence ID" value="MFD1563000.1"/>
    <property type="molecule type" value="Genomic_DNA"/>
</dbReference>
<name>A0ABD6BDZ1_9EURY</name>
<comment type="caution">
    <text evidence="2">The sequence shown here is derived from an EMBL/GenBank/DDBJ whole genome shotgun (WGS) entry which is preliminary data.</text>
</comment>
<reference evidence="2 3" key="1">
    <citation type="journal article" date="2019" name="Int. J. Syst. Evol. Microbiol.">
        <title>The Global Catalogue of Microorganisms (GCM) 10K type strain sequencing project: providing services to taxonomists for standard genome sequencing and annotation.</title>
        <authorList>
            <consortium name="The Broad Institute Genomics Platform"/>
            <consortium name="The Broad Institute Genome Sequencing Center for Infectious Disease"/>
            <person name="Wu L."/>
            <person name="Ma J."/>
        </authorList>
    </citation>
    <scope>NUCLEOTIDE SEQUENCE [LARGE SCALE GENOMIC DNA]</scope>
    <source>
        <strain evidence="2 3">CGMCC 1.12230</strain>
    </source>
</reference>
<dbReference type="Proteomes" id="UP001597076">
    <property type="component" value="Unassembled WGS sequence"/>
</dbReference>
<keyword evidence="2" id="KW-0328">Glycosyltransferase</keyword>
<evidence type="ECO:0000313" key="3">
    <source>
        <dbReference type="Proteomes" id="UP001597076"/>
    </source>
</evidence>
<evidence type="ECO:0000313" key="2">
    <source>
        <dbReference type="EMBL" id="MFD1563000.1"/>
    </source>
</evidence>
<keyword evidence="2" id="KW-0808">Transferase</keyword>
<evidence type="ECO:0000259" key="1">
    <source>
        <dbReference type="Pfam" id="PF00535"/>
    </source>
</evidence>
<proteinExistence type="predicted"/>
<dbReference type="InterPro" id="IPR001173">
    <property type="entry name" value="Glyco_trans_2-like"/>
</dbReference>
<dbReference type="EC" id="2.4.-.-" evidence="2"/>
<dbReference type="InterPro" id="IPR029044">
    <property type="entry name" value="Nucleotide-diphossugar_trans"/>
</dbReference>
<organism evidence="2 3">
    <name type="scientific">Haloarchaeobius amylolyticus</name>
    <dbReference type="NCBI Taxonomy" id="1198296"/>
    <lineage>
        <taxon>Archaea</taxon>
        <taxon>Methanobacteriati</taxon>
        <taxon>Methanobacteriota</taxon>
        <taxon>Stenosarchaea group</taxon>
        <taxon>Halobacteria</taxon>
        <taxon>Halobacteriales</taxon>
        <taxon>Halorubellaceae</taxon>
        <taxon>Haloarchaeobius</taxon>
    </lineage>
</organism>
<dbReference type="Gene3D" id="3.90.550.10">
    <property type="entry name" value="Spore Coat Polysaccharide Biosynthesis Protein SpsA, Chain A"/>
    <property type="match status" value="1"/>
</dbReference>